<feature type="compositionally biased region" description="Low complexity" evidence="1">
    <location>
        <begin position="54"/>
        <end position="68"/>
    </location>
</feature>
<feature type="region of interest" description="Disordered" evidence="1">
    <location>
        <begin position="219"/>
        <end position="304"/>
    </location>
</feature>
<feature type="compositionally biased region" description="Basic and acidic residues" evidence="1">
    <location>
        <begin position="163"/>
        <end position="185"/>
    </location>
</feature>
<feature type="compositionally biased region" description="Low complexity" evidence="1">
    <location>
        <begin position="95"/>
        <end position="131"/>
    </location>
</feature>
<dbReference type="PROSITE" id="PS50090">
    <property type="entry name" value="MYB_LIKE"/>
    <property type="match status" value="1"/>
</dbReference>
<evidence type="ECO:0000313" key="3">
    <source>
        <dbReference type="EMBL" id="PGH01974.1"/>
    </source>
</evidence>
<evidence type="ECO:0000256" key="1">
    <source>
        <dbReference type="SAM" id="MobiDB-lite"/>
    </source>
</evidence>
<dbReference type="InterPro" id="IPR001005">
    <property type="entry name" value="SANT/Myb"/>
</dbReference>
<proteinExistence type="predicted"/>
<accession>A0A2B7WRG7</accession>
<organism evidence="3 4">
    <name type="scientific">Blastomyces parvus</name>
    <dbReference type="NCBI Taxonomy" id="2060905"/>
    <lineage>
        <taxon>Eukaryota</taxon>
        <taxon>Fungi</taxon>
        <taxon>Dikarya</taxon>
        <taxon>Ascomycota</taxon>
        <taxon>Pezizomycotina</taxon>
        <taxon>Eurotiomycetes</taxon>
        <taxon>Eurotiomycetidae</taxon>
        <taxon>Onygenales</taxon>
        <taxon>Ajellomycetaceae</taxon>
        <taxon>Blastomyces</taxon>
    </lineage>
</organism>
<feature type="region of interest" description="Disordered" evidence="1">
    <location>
        <begin position="1"/>
        <end position="68"/>
    </location>
</feature>
<gene>
    <name evidence="3" type="ORF">GX51_04906</name>
</gene>
<dbReference type="EMBL" id="PDNC01000065">
    <property type="protein sequence ID" value="PGH01974.1"/>
    <property type="molecule type" value="Genomic_DNA"/>
</dbReference>
<comment type="caution">
    <text evidence="3">The sequence shown here is derived from an EMBL/GenBank/DDBJ whole genome shotgun (WGS) entry which is preliminary data.</text>
</comment>
<dbReference type="AlphaFoldDB" id="A0A2B7WRG7"/>
<dbReference type="Proteomes" id="UP000224080">
    <property type="component" value="Unassembled WGS sequence"/>
</dbReference>
<feature type="compositionally biased region" description="Basic residues" evidence="1">
    <location>
        <begin position="146"/>
        <end position="162"/>
    </location>
</feature>
<evidence type="ECO:0000313" key="4">
    <source>
        <dbReference type="Proteomes" id="UP000224080"/>
    </source>
</evidence>
<reference evidence="3 4" key="1">
    <citation type="submission" date="2017-10" db="EMBL/GenBank/DDBJ databases">
        <title>Comparative genomics in systemic dimorphic fungi from Ajellomycetaceae.</title>
        <authorList>
            <person name="Munoz J.F."/>
            <person name="Mcewen J.G."/>
            <person name="Clay O.K."/>
            <person name="Cuomo C.A."/>
        </authorList>
    </citation>
    <scope>NUCLEOTIDE SEQUENCE [LARGE SCALE GENOMIC DNA]</scope>
    <source>
        <strain evidence="3 4">UAMH130</strain>
    </source>
</reference>
<feature type="region of interest" description="Disordered" evidence="1">
    <location>
        <begin position="95"/>
        <end position="200"/>
    </location>
</feature>
<name>A0A2B7WRG7_9EURO</name>
<dbReference type="OrthoDB" id="5334491at2759"/>
<protein>
    <recommendedName>
        <fullName evidence="2">Myb-like domain-containing protein</fullName>
    </recommendedName>
</protein>
<evidence type="ECO:0000259" key="2">
    <source>
        <dbReference type="PROSITE" id="PS50090"/>
    </source>
</evidence>
<keyword evidence="4" id="KW-1185">Reference proteome</keyword>
<sequence>MLLPSALSCDSRQHHHHHHNHHHSSSQQYHSHHNSRFLPTRLFPTTPPSPSLSPSPSTSTSISAPTTNTASDGLSFIASTGLLGTCRALQSLLNSSSTSSSSAPSSHRGATHTKQAQAHAHAQTQTQTQTQRLQSPLHLVRPAPARAHRVVKRQAQTKRQKSVNRDRDRNKRRRDVYEGDGERGDGFCTPKRPRRMAGVQEEMPLGIGRAEVRVLEALREEEEGDEVSAGLRSGSGSGSGSGSESESLARVQSRSRSPEKRRRGCTVGNDEWCRCHGPGTGADTRLGDVKAANDNNNDANDDDDYIYSLPSSPTTTNTTTNTNTTPWTTADDNRLVSLVLQKLKLSRRDWTECARRMGKEHDHDSVGRRWRALVGEGNVGLRRGRGRICEGWRC</sequence>
<feature type="domain" description="Myb-like" evidence="2">
    <location>
        <begin position="319"/>
        <end position="374"/>
    </location>
</feature>
<feature type="compositionally biased region" description="Basic residues" evidence="1">
    <location>
        <begin position="13"/>
        <end position="35"/>
    </location>
</feature>